<keyword evidence="2" id="KW-1185">Reference proteome</keyword>
<name>A0A7D9K4F5_PARCT</name>
<dbReference type="EMBL" id="CACRXK020028018">
    <property type="protein sequence ID" value="CAB4041246.1"/>
    <property type="molecule type" value="Genomic_DNA"/>
</dbReference>
<dbReference type="Proteomes" id="UP001152795">
    <property type="component" value="Unassembled WGS sequence"/>
</dbReference>
<reference evidence="1" key="1">
    <citation type="submission" date="2020-04" db="EMBL/GenBank/DDBJ databases">
        <authorList>
            <person name="Alioto T."/>
            <person name="Alioto T."/>
            <person name="Gomez Garrido J."/>
        </authorList>
    </citation>
    <scope>NUCLEOTIDE SEQUENCE</scope>
    <source>
        <strain evidence="1">A484AB</strain>
    </source>
</reference>
<organism evidence="1 2">
    <name type="scientific">Paramuricea clavata</name>
    <name type="common">Red gorgonian</name>
    <name type="synonym">Violescent sea-whip</name>
    <dbReference type="NCBI Taxonomy" id="317549"/>
    <lineage>
        <taxon>Eukaryota</taxon>
        <taxon>Metazoa</taxon>
        <taxon>Cnidaria</taxon>
        <taxon>Anthozoa</taxon>
        <taxon>Octocorallia</taxon>
        <taxon>Malacalcyonacea</taxon>
        <taxon>Plexauridae</taxon>
        <taxon>Paramuricea</taxon>
    </lineage>
</organism>
<sequence length="164" mass="19434">MPLNNYTPCMNVDQRRDETELITSYFQQGFTNVEKLEFLKLHGIEFSSSTLKRRLQSLGLRRRIPADEQVSQEDIERMVEHELSGSKCNVGYRKMWKHVMTKYGIAVQRDVIRKCLGWAQVVGKFLQRLRDFDLYNNSDPVQVDLIRFCFMDILRDELHKIAEM</sequence>
<comment type="caution">
    <text evidence="1">The sequence shown here is derived from an EMBL/GenBank/DDBJ whole genome shotgun (WGS) entry which is preliminary data.</text>
</comment>
<accession>A0A7D9K4F5</accession>
<dbReference type="PANTHER" id="PTHR46791">
    <property type="entry name" value="EXPRESSED PROTEIN"/>
    <property type="match status" value="1"/>
</dbReference>
<dbReference type="PANTHER" id="PTHR46791:SF5">
    <property type="entry name" value="CLR5 DOMAIN-CONTAINING PROTEIN-RELATED"/>
    <property type="match status" value="1"/>
</dbReference>
<proteinExistence type="predicted"/>
<protein>
    <submittedName>
        <fullName evidence="1">Uncharacterized protein</fullName>
    </submittedName>
</protein>
<gene>
    <name evidence="1" type="ORF">PACLA_8A087114</name>
</gene>
<dbReference type="AlphaFoldDB" id="A0A7D9K4F5"/>
<evidence type="ECO:0000313" key="2">
    <source>
        <dbReference type="Proteomes" id="UP001152795"/>
    </source>
</evidence>
<evidence type="ECO:0000313" key="1">
    <source>
        <dbReference type="EMBL" id="CAB4041246.1"/>
    </source>
</evidence>